<dbReference type="GO" id="GO:0006357">
    <property type="term" value="P:regulation of transcription by RNA polymerase II"/>
    <property type="evidence" value="ECO:0007669"/>
    <property type="project" value="InterPro"/>
</dbReference>
<dbReference type="SUPFAM" id="SSF47954">
    <property type="entry name" value="Cyclin-like"/>
    <property type="match status" value="2"/>
</dbReference>
<feature type="region of interest" description="Disordered" evidence="4">
    <location>
        <begin position="1"/>
        <end position="59"/>
    </location>
</feature>
<dbReference type="OrthoDB" id="340962at2759"/>
<keyword evidence="3" id="KW-0175">Coiled coil</keyword>
<organism evidence="6 7">
    <name type="scientific">Ambispora leptoticha</name>
    <dbReference type="NCBI Taxonomy" id="144679"/>
    <lineage>
        <taxon>Eukaryota</taxon>
        <taxon>Fungi</taxon>
        <taxon>Fungi incertae sedis</taxon>
        <taxon>Mucoromycota</taxon>
        <taxon>Glomeromycotina</taxon>
        <taxon>Glomeromycetes</taxon>
        <taxon>Archaeosporales</taxon>
        <taxon>Ambisporaceae</taxon>
        <taxon>Ambispora</taxon>
    </lineage>
</organism>
<dbReference type="InterPro" id="IPR006671">
    <property type="entry name" value="Cyclin_N"/>
</dbReference>
<dbReference type="Pfam" id="PF16899">
    <property type="entry name" value="Cyclin_C_2"/>
    <property type="match status" value="1"/>
</dbReference>
<dbReference type="EMBL" id="CAJVPS010002399">
    <property type="protein sequence ID" value="CAG8567683.1"/>
    <property type="molecule type" value="Genomic_DNA"/>
</dbReference>
<evidence type="ECO:0000313" key="6">
    <source>
        <dbReference type="EMBL" id="CAG8567683.1"/>
    </source>
</evidence>
<dbReference type="CDD" id="cd20524">
    <property type="entry name" value="CYCLIN_CCNH_rpt1"/>
    <property type="match status" value="1"/>
</dbReference>
<dbReference type="SMART" id="SM00385">
    <property type="entry name" value="CYCLIN"/>
    <property type="match status" value="1"/>
</dbReference>
<feature type="compositionally biased region" description="Low complexity" evidence="4">
    <location>
        <begin position="33"/>
        <end position="54"/>
    </location>
</feature>
<feature type="region of interest" description="Disordered" evidence="4">
    <location>
        <begin position="101"/>
        <end position="157"/>
    </location>
</feature>
<evidence type="ECO:0000256" key="1">
    <source>
        <dbReference type="ARBA" id="ARBA00023127"/>
    </source>
</evidence>
<evidence type="ECO:0000256" key="4">
    <source>
        <dbReference type="SAM" id="MobiDB-lite"/>
    </source>
</evidence>
<keyword evidence="1 2" id="KW-0195">Cyclin</keyword>
<feature type="domain" description="Cyclin-like" evidence="5">
    <location>
        <begin position="175"/>
        <end position="262"/>
    </location>
</feature>
<feature type="compositionally biased region" description="Polar residues" evidence="4">
    <location>
        <begin position="1"/>
        <end position="10"/>
    </location>
</feature>
<gene>
    <name evidence="6" type="ORF">ALEPTO_LOCUS6663</name>
</gene>
<feature type="compositionally biased region" description="Low complexity" evidence="4">
    <location>
        <begin position="11"/>
        <end position="26"/>
    </location>
</feature>
<dbReference type="InterPro" id="IPR036915">
    <property type="entry name" value="Cyclin-like_sf"/>
</dbReference>
<comment type="caution">
    <text evidence="6">The sequence shown here is derived from an EMBL/GenBank/DDBJ whole genome shotgun (WGS) entry which is preliminary data.</text>
</comment>
<dbReference type="Pfam" id="PF00134">
    <property type="entry name" value="Cyclin_N"/>
    <property type="match status" value="1"/>
</dbReference>
<protein>
    <submittedName>
        <fullName evidence="6">9298_t:CDS:1</fullName>
    </submittedName>
</protein>
<dbReference type="AlphaFoldDB" id="A0A9N9FXV3"/>
<dbReference type="InterPro" id="IPR031658">
    <property type="entry name" value="Cyclin_C_2"/>
</dbReference>
<dbReference type="CDD" id="cd20525">
    <property type="entry name" value="CYCLIN_CCNH_rpt2"/>
    <property type="match status" value="1"/>
</dbReference>
<feature type="compositionally biased region" description="Polar residues" evidence="4">
    <location>
        <begin position="137"/>
        <end position="147"/>
    </location>
</feature>
<dbReference type="GO" id="GO:0016538">
    <property type="term" value="F:cyclin-dependent protein serine/threonine kinase regulator activity"/>
    <property type="evidence" value="ECO:0007669"/>
    <property type="project" value="InterPro"/>
</dbReference>
<keyword evidence="7" id="KW-1185">Reference proteome</keyword>
<dbReference type="Gene3D" id="1.10.472.10">
    <property type="entry name" value="Cyclin-like"/>
    <property type="match status" value="2"/>
</dbReference>
<accession>A0A9N9FXV3</accession>
<evidence type="ECO:0000256" key="2">
    <source>
        <dbReference type="RuleBase" id="RU000383"/>
    </source>
</evidence>
<proteinExistence type="inferred from homology"/>
<evidence type="ECO:0000259" key="5">
    <source>
        <dbReference type="SMART" id="SM00385"/>
    </source>
</evidence>
<feature type="compositionally biased region" description="Low complexity" evidence="4">
    <location>
        <begin position="118"/>
        <end position="136"/>
    </location>
</feature>
<feature type="coiled-coil region" evidence="3">
    <location>
        <begin position="411"/>
        <end position="438"/>
    </location>
</feature>
<dbReference type="InterPro" id="IPR043198">
    <property type="entry name" value="Cyclin/Ssn8"/>
</dbReference>
<name>A0A9N9FXV3_9GLOM</name>
<sequence>MSQTPANPLESTSTSNTTTINSAPNNAYNTSVTSATTNPSTISTTSTIQSSSNSKKQLYEQTSQYRNWRFSKKRLKDLREQANKSGVERVKKNMTEDLKLAETAPPKSQSSSPIQHYQNSPLPQSLQNSPLPASLQNSPRPSYTNSPRYGGGGGTPEDVQFLTADEELVICQYYEMIIQQIPATGFSEQLRATAIVFMKRFYLRNTVMDYHPKMIMLASLFLAAKCENSTIGHEEFRALMKKTSRVDLAKETLFQLELALSQSMNYEYAVHHPHKSAYGLYLDMQSYYSKDIKKIQKIYEKSKEHIKQSLLTDLTFFYQPSQIAMGCMRLASRSPKIAFDFDAYIREKFSGAQSKHSKDVSEQQLKDLFEILDDIEKTIESYTPVDKKKAQEYDLKLRSCKNPAKDPTSYISQKRKAIEKEEREAKRLKKQAANKAYQEELELVFLNQDNSFKSEH</sequence>
<feature type="compositionally biased region" description="Polar residues" evidence="4">
    <location>
        <begin position="106"/>
        <end position="117"/>
    </location>
</feature>
<comment type="similarity">
    <text evidence="2">Belongs to the cyclin family.</text>
</comment>
<reference evidence="6" key="1">
    <citation type="submission" date="2021-06" db="EMBL/GenBank/DDBJ databases">
        <authorList>
            <person name="Kallberg Y."/>
            <person name="Tangrot J."/>
            <person name="Rosling A."/>
        </authorList>
    </citation>
    <scope>NUCLEOTIDE SEQUENCE</scope>
    <source>
        <strain evidence="6">FL130A</strain>
    </source>
</reference>
<evidence type="ECO:0000313" key="7">
    <source>
        <dbReference type="Proteomes" id="UP000789508"/>
    </source>
</evidence>
<evidence type="ECO:0000256" key="3">
    <source>
        <dbReference type="SAM" id="Coils"/>
    </source>
</evidence>
<dbReference type="InterPro" id="IPR013763">
    <property type="entry name" value="Cyclin-like_dom"/>
</dbReference>
<dbReference type="PANTHER" id="PTHR10026">
    <property type="entry name" value="CYCLIN"/>
    <property type="match status" value="1"/>
</dbReference>
<dbReference type="Proteomes" id="UP000789508">
    <property type="component" value="Unassembled WGS sequence"/>
</dbReference>